<comment type="caution">
    <text evidence="2">The sequence shown here is derived from an EMBL/GenBank/DDBJ whole genome shotgun (WGS) entry which is preliminary data.</text>
</comment>
<dbReference type="Proteomes" id="UP000652153">
    <property type="component" value="Unassembled WGS sequence"/>
</dbReference>
<keyword evidence="3" id="KW-1185">Reference proteome</keyword>
<sequence length="48" mass="5788">MWYNVKTDEIEKTKQAKKREKEKEKEKDKDKESRFSVCLILPSTIISK</sequence>
<organism evidence="2 3">
    <name type="scientific">Paenibacillus silvae</name>
    <dbReference type="NCBI Taxonomy" id="1325358"/>
    <lineage>
        <taxon>Bacteria</taxon>
        <taxon>Bacillati</taxon>
        <taxon>Bacillota</taxon>
        <taxon>Bacilli</taxon>
        <taxon>Bacillales</taxon>
        <taxon>Paenibacillaceae</taxon>
        <taxon>Paenibacillus</taxon>
    </lineage>
</organism>
<evidence type="ECO:0000313" key="3">
    <source>
        <dbReference type="Proteomes" id="UP000652153"/>
    </source>
</evidence>
<gene>
    <name evidence="2" type="ORF">GCM10008014_11380</name>
</gene>
<dbReference type="EMBL" id="BMFU01000001">
    <property type="protein sequence ID" value="GGH47820.1"/>
    <property type="molecule type" value="Genomic_DNA"/>
</dbReference>
<name>A0ABQ1Z3G6_9BACL</name>
<evidence type="ECO:0000256" key="1">
    <source>
        <dbReference type="SAM" id="MobiDB-lite"/>
    </source>
</evidence>
<reference evidence="3" key="1">
    <citation type="journal article" date="2019" name="Int. J. Syst. Evol. Microbiol.">
        <title>The Global Catalogue of Microorganisms (GCM) 10K type strain sequencing project: providing services to taxonomists for standard genome sequencing and annotation.</title>
        <authorList>
            <consortium name="The Broad Institute Genomics Platform"/>
            <consortium name="The Broad Institute Genome Sequencing Center for Infectious Disease"/>
            <person name="Wu L."/>
            <person name="Ma J."/>
        </authorList>
    </citation>
    <scope>NUCLEOTIDE SEQUENCE [LARGE SCALE GENOMIC DNA]</scope>
    <source>
        <strain evidence="3">CGMCC 1.12770</strain>
    </source>
</reference>
<accession>A0ABQ1Z3G6</accession>
<protein>
    <submittedName>
        <fullName evidence="2">Uncharacterized protein</fullName>
    </submittedName>
</protein>
<evidence type="ECO:0000313" key="2">
    <source>
        <dbReference type="EMBL" id="GGH47820.1"/>
    </source>
</evidence>
<feature type="region of interest" description="Disordered" evidence="1">
    <location>
        <begin position="1"/>
        <end position="33"/>
    </location>
</feature>
<proteinExistence type="predicted"/>